<protein>
    <recommendedName>
        <fullName evidence="2">Orc1-like AAA ATPase domain-containing protein</fullName>
    </recommendedName>
</protein>
<evidence type="ECO:0000256" key="1">
    <source>
        <dbReference type="SAM" id="MobiDB-lite"/>
    </source>
</evidence>
<accession>A0A1E7FE63</accession>
<feature type="region of interest" description="Disordered" evidence="1">
    <location>
        <begin position="1113"/>
        <end position="1139"/>
    </location>
</feature>
<keyword evidence="4" id="KW-1185">Reference proteome</keyword>
<dbReference type="Pfam" id="PF13191">
    <property type="entry name" value="AAA_16"/>
    <property type="match status" value="1"/>
</dbReference>
<evidence type="ECO:0000313" key="3">
    <source>
        <dbReference type="EMBL" id="OEU16437.1"/>
    </source>
</evidence>
<organism evidence="3 4">
    <name type="scientific">Fragilariopsis cylindrus CCMP1102</name>
    <dbReference type="NCBI Taxonomy" id="635003"/>
    <lineage>
        <taxon>Eukaryota</taxon>
        <taxon>Sar</taxon>
        <taxon>Stramenopiles</taxon>
        <taxon>Ochrophyta</taxon>
        <taxon>Bacillariophyta</taxon>
        <taxon>Bacillariophyceae</taxon>
        <taxon>Bacillariophycidae</taxon>
        <taxon>Bacillariales</taxon>
        <taxon>Bacillariaceae</taxon>
        <taxon>Fragilariopsis</taxon>
    </lineage>
</organism>
<dbReference type="InterPro" id="IPR041664">
    <property type="entry name" value="AAA_16"/>
</dbReference>
<dbReference type="OrthoDB" id="41113at2759"/>
<dbReference type="PANTHER" id="PTHR43642">
    <property type="entry name" value="HYBRID SIGNAL TRANSDUCTION HISTIDINE KINASE G"/>
    <property type="match status" value="1"/>
</dbReference>
<dbReference type="KEGG" id="fcy:FRACYDRAFT_261238"/>
<proteinExistence type="predicted"/>
<feature type="region of interest" description="Disordered" evidence="1">
    <location>
        <begin position="1"/>
        <end position="22"/>
    </location>
</feature>
<feature type="compositionally biased region" description="Basic residues" evidence="1">
    <location>
        <begin position="1"/>
        <end position="21"/>
    </location>
</feature>
<dbReference type="SUPFAM" id="SSF52540">
    <property type="entry name" value="P-loop containing nucleoside triphosphate hydrolases"/>
    <property type="match status" value="1"/>
</dbReference>
<dbReference type="InterPro" id="IPR053159">
    <property type="entry name" value="Hybrid_Histidine_Kinase"/>
</dbReference>
<dbReference type="PANTHER" id="PTHR43642:SF1">
    <property type="entry name" value="HYBRID SIGNAL TRANSDUCTION HISTIDINE KINASE G"/>
    <property type="match status" value="1"/>
</dbReference>
<sequence>MSSNRSLRRVGSPKKSRRKSHVNAGDKFPAWNLDIVYGREQESKIMQDHLNKLSSGTLILKGISGSGKSALIESQNFEDDGWIFATGKYEAHRKNEPYSALIEALDFLVDEWIENNKYAEICKMESFSKLLAHDVAFLANILPKVFRANKRICKSRRLEEPSSSELALEGETKHADNDKENGLGTGVYGDASVVNASFWRIISFLCKAKPVVLFLDDLQWADKASLDAIQTLATTGNIDGFFLAISYREEEVNEGDRVFRCINYIEEECENLKTMHITDLDVENTNTMVSSILGKDPKLVVKLSQVIHSKTAGNPFFVGQFMQMLRHERFLTYSFLTLQWEWGEIDKMDQLAHVSDNVADVVAGTMSKLPGPSLLALKIASCLGKVIPLQIMIEFFSSHEVLSYSAMVCDSMNSVQLQGLKHFLDSSVKFGILRRLEDTETYLWAHDKLQCVAYSMIPACYLQKIHTELGKILWKKSKSDPENEWMLYMAAEQLNRFVNIEDNNENEAFAKLSFEAAKLSISKSAYFPAYDMLEFAAKHLDGMTDHWERAYDLSLDVYSSLGEMALKFGNYEEALNVSIEVERNARSLEDKIRAQVVSVGHKVQGGSRDYPGGIERIKNILLDYGVKFPQKLIPGQQFVEKRKLKSRLGGDLQSFLSLPKLDEGDHDDKRKCNIILLFTHLIHFTFYDDKVKDLNVYAIIRVLNTSVKHGTCSGTALALGALAGYLSRGGHSEDAKECGELAIKLVNTFPRKGDRCHTSVHSWVTFGVLLNVLPFHDCLDPLLELNQCALMAGDISSAAMAWVGYSYTYLNIGLPIGPLSSDLLSYSKEAKQFGMPITMQVLFPILLQTIQNLQVLKPNPTMLLGDIFDQEQELKKFKDVGLKMTQRDINSFRLMLACIYRKWETAEELVDALQPHLQSDIFTMRAHLYLVYMGYASLVLGEKASALRRRIHFRQLGKKIIKIFKDQLKYGSKNVLHVILMLEAIESPSKEKFDEAIRNTARLGMVHHAAAMYENAGLYFLDKDDEGWGEYYLSQAYNLYNDWGATGKANQLKDSHQVLSSSSVNHRAKGGFMKGRTRFSPEHLDHMKEMRLSSVSGRTLNAAEKRSFTLNLSSNSSFSSSRTSSDSGNTAPNKLSGEK</sequence>
<dbReference type="InterPro" id="IPR027417">
    <property type="entry name" value="P-loop_NTPase"/>
</dbReference>
<reference evidence="3 4" key="1">
    <citation type="submission" date="2016-09" db="EMBL/GenBank/DDBJ databases">
        <title>Extensive genetic diversity and differential bi-allelic expression allows diatom success in the polar Southern Ocean.</title>
        <authorList>
            <consortium name="DOE Joint Genome Institute"/>
            <person name="Mock T."/>
            <person name="Otillar R.P."/>
            <person name="Strauss J."/>
            <person name="Dupont C."/>
            <person name="Frickenhaus S."/>
            <person name="Maumus F."/>
            <person name="Mcmullan M."/>
            <person name="Sanges R."/>
            <person name="Schmutz J."/>
            <person name="Toseland A."/>
            <person name="Valas R."/>
            <person name="Veluchamy A."/>
            <person name="Ward B.J."/>
            <person name="Allen A."/>
            <person name="Barry K."/>
            <person name="Falciatore A."/>
            <person name="Ferrante M."/>
            <person name="Fortunato A.E."/>
            <person name="Gloeckner G."/>
            <person name="Gruber A."/>
            <person name="Hipkin R."/>
            <person name="Janech M."/>
            <person name="Kroth P."/>
            <person name="Leese F."/>
            <person name="Lindquist E."/>
            <person name="Lyon B.R."/>
            <person name="Martin J."/>
            <person name="Mayer C."/>
            <person name="Parker M."/>
            <person name="Quesneville H."/>
            <person name="Raymond J."/>
            <person name="Uhlig C."/>
            <person name="Valentin K.U."/>
            <person name="Worden A.Z."/>
            <person name="Armbrust E.V."/>
            <person name="Bowler C."/>
            <person name="Green B."/>
            <person name="Moulton V."/>
            <person name="Van Oosterhout C."/>
            <person name="Grigoriev I."/>
        </authorList>
    </citation>
    <scope>NUCLEOTIDE SEQUENCE [LARGE SCALE GENOMIC DNA]</scope>
    <source>
        <strain evidence="3 4">CCMP1102</strain>
    </source>
</reference>
<evidence type="ECO:0000259" key="2">
    <source>
        <dbReference type="Pfam" id="PF13191"/>
    </source>
</evidence>
<gene>
    <name evidence="3" type="ORF">FRACYDRAFT_261238</name>
</gene>
<feature type="compositionally biased region" description="Low complexity" evidence="1">
    <location>
        <begin position="1113"/>
        <end position="1125"/>
    </location>
</feature>
<dbReference type="EMBL" id="KV784358">
    <property type="protein sequence ID" value="OEU16437.1"/>
    <property type="molecule type" value="Genomic_DNA"/>
</dbReference>
<dbReference type="AlphaFoldDB" id="A0A1E7FE63"/>
<feature type="domain" description="Orc1-like AAA ATPase" evidence="2">
    <location>
        <begin position="36"/>
        <end position="236"/>
    </location>
</feature>
<name>A0A1E7FE63_9STRA</name>
<dbReference type="Proteomes" id="UP000095751">
    <property type="component" value="Unassembled WGS sequence"/>
</dbReference>
<evidence type="ECO:0000313" key="4">
    <source>
        <dbReference type="Proteomes" id="UP000095751"/>
    </source>
</evidence>
<dbReference type="InParanoid" id="A0A1E7FE63"/>